<evidence type="ECO:0000313" key="4">
    <source>
        <dbReference type="RefSeq" id="XP_028134166.1"/>
    </source>
</evidence>
<dbReference type="GO" id="GO:0071163">
    <property type="term" value="P:DNA replication preinitiation complex assembly"/>
    <property type="evidence" value="ECO:0007669"/>
    <property type="project" value="InterPro"/>
</dbReference>
<feature type="domain" description="DNA replication factor Cdt1 C-terminal" evidence="3">
    <location>
        <begin position="51"/>
        <end position="144"/>
    </location>
</feature>
<dbReference type="RefSeq" id="XP_028134166.1">
    <property type="nucleotide sequence ID" value="XM_028278365.1"/>
</dbReference>
<keyword evidence="2" id="KW-0131">Cell cycle</keyword>
<dbReference type="GO" id="GO:0070182">
    <property type="term" value="F:DNA polymerase binding"/>
    <property type="evidence" value="ECO:0007669"/>
    <property type="project" value="TreeGrafter"/>
</dbReference>
<organism evidence="4">
    <name type="scientific">Diabrotica virgifera virgifera</name>
    <name type="common">western corn rootworm</name>
    <dbReference type="NCBI Taxonomy" id="50390"/>
    <lineage>
        <taxon>Eukaryota</taxon>
        <taxon>Metazoa</taxon>
        <taxon>Ecdysozoa</taxon>
        <taxon>Arthropoda</taxon>
        <taxon>Hexapoda</taxon>
        <taxon>Insecta</taxon>
        <taxon>Pterygota</taxon>
        <taxon>Neoptera</taxon>
        <taxon>Endopterygota</taxon>
        <taxon>Coleoptera</taxon>
        <taxon>Polyphaga</taxon>
        <taxon>Cucujiformia</taxon>
        <taxon>Chrysomeloidea</taxon>
        <taxon>Chrysomelidae</taxon>
        <taxon>Galerucinae</taxon>
        <taxon>Diabroticina</taxon>
        <taxon>Diabroticites</taxon>
        <taxon>Diabrotica</taxon>
    </lineage>
</organism>
<evidence type="ECO:0000256" key="2">
    <source>
        <dbReference type="ARBA" id="ARBA00023306"/>
    </source>
</evidence>
<dbReference type="GO" id="GO:0030174">
    <property type="term" value="P:regulation of DNA-templated DNA replication initiation"/>
    <property type="evidence" value="ECO:0007669"/>
    <property type="project" value="InterPro"/>
</dbReference>
<gene>
    <name evidence="4" type="primary">LOC114329317</name>
</gene>
<dbReference type="Pfam" id="PF16679">
    <property type="entry name" value="CDT1_C"/>
    <property type="match status" value="1"/>
</dbReference>
<comment type="similarity">
    <text evidence="1">Belongs to the Cdt1 family.</text>
</comment>
<evidence type="ECO:0000256" key="1">
    <source>
        <dbReference type="ARBA" id="ARBA00008356"/>
    </source>
</evidence>
<dbReference type="GO" id="GO:0000278">
    <property type="term" value="P:mitotic cell cycle"/>
    <property type="evidence" value="ECO:0007669"/>
    <property type="project" value="TreeGrafter"/>
</dbReference>
<dbReference type="InterPro" id="IPR045173">
    <property type="entry name" value="Cdt1"/>
</dbReference>
<dbReference type="InParanoid" id="A0A6P7FEJ9"/>
<evidence type="ECO:0000259" key="3">
    <source>
        <dbReference type="Pfam" id="PF16679"/>
    </source>
</evidence>
<dbReference type="GO" id="GO:0005634">
    <property type="term" value="C:nucleus"/>
    <property type="evidence" value="ECO:0007669"/>
    <property type="project" value="TreeGrafter"/>
</dbReference>
<dbReference type="GO" id="GO:0000076">
    <property type="term" value="P:DNA replication checkpoint signaling"/>
    <property type="evidence" value="ECO:0007669"/>
    <property type="project" value="TreeGrafter"/>
</dbReference>
<dbReference type="PANTHER" id="PTHR28637">
    <property type="entry name" value="DNA REPLICATION FACTOR CDT1"/>
    <property type="match status" value="1"/>
</dbReference>
<proteinExistence type="inferred from homology"/>
<dbReference type="PANTHER" id="PTHR28637:SF1">
    <property type="entry name" value="DNA REPLICATION FACTOR CDT1"/>
    <property type="match status" value="1"/>
</dbReference>
<dbReference type="InterPro" id="IPR038090">
    <property type="entry name" value="Cdt1_C_WH_dom_sf"/>
</dbReference>
<sequence>MRKYSLKVEETIMKDEHQCQEFADDSTTLAKTTKELGRVKRKNIARIPKALLEKVRQKQAAKALLSMTRSEDKEKELKVYSRLPELARLTRNVFVSEKKNVLQLDILVDKLGNCYRSHLTKLEMEEHLRILSKEFPTWLVFHVVRNCVYVKIAKSDDLSLIINKLESIVKQKSEL</sequence>
<accession>A0A6P7FEJ9</accession>
<dbReference type="GO" id="GO:0003677">
    <property type="term" value="F:DNA binding"/>
    <property type="evidence" value="ECO:0007669"/>
    <property type="project" value="InterPro"/>
</dbReference>
<dbReference type="Gene3D" id="1.10.10.1420">
    <property type="entry name" value="DNA replication factor Cdt1, C-terminal WH domain"/>
    <property type="match status" value="1"/>
</dbReference>
<protein>
    <submittedName>
        <fullName evidence="4">DNA replication factor Cdt1-like</fullName>
    </submittedName>
</protein>
<dbReference type="CDD" id="cd08767">
    <property type="entry name" value="Cdt1_c"/>
    <property type="match status" value="1"/>
</dbReference>
<dbReference type="InterPro" id="IPR032054">
    <property type="entry name" value="Cdt1_C"/>
</dbReference>
<dbReference type="AlphaFoldDB" id="A0A6P7FEJ9"/>
<name>A0A6P7FEJ9_DIAVI</name>
<reference evidence="4" key="1">
    <citation type="submission" date="2025-08" db="UniProtKB">
        <authorList>
            <consortium name="RefSeq"/>
        </authorList>
    </citation>
    <scope>IDENTIFICATION</scope>
    <source>
        <tissue evidence="4">Whole insect</tissue>
    </source>
</reference>